<keyword evidence="3" id="KW-0670">Pyruvate</keyword>
<dbReference type="GO" id="GO:0046565">
    <property type="term" value="F:3-dehydroshikimate dehydratase activity"/>
    <property type="evidence" value="ECO:0007669"/>
    <property type="project" value="UniProtKB-UniRule"/>
</dbReference>
<dbReference type="HAMAP" id="MF_02238">
    <property type="entry name" value="DSD"/>
    <property type="match status" value="1"/>
</dbReference>
<keyword evidence="1" id="KW-0456">Lyase</keyword>
<comment type="function">
    <text evidence="1">Catalyzes the conversion of 3-dehydroshikimate to protocatechuate (3,4-dihydroxybenzoate), a common intermediate of quinate and shikimate degradation pathways.</text>
</comment>
<dbReference type="STRING" id="48936.NJ75_02137"/>
<evidence type="ECO:0000313" key="4">
    <source>
        <dbReference type="Proteomes" id="UP000031338"/>
    </source>
</evidence>
<dbReference type="GO" id="GO:0046872">
    <property type="term" value="F:metal ion binding"/>
    <property type="evidence" value="ECO:0007669"/>
    <property type="project" value="UniProtKB-UniRule"/>
</dbReference>
<dbReference type="Gene3D" id="3.10.180.10">
    <property type="entry name" value="2,3-Dihydroxybiphenyl 1,2-Dioxygenase, domain 1"/>
    <property type="match status" value="2"/>
</dbReference>
<dbReference type="Pfam" id="PF01261">
    <property type="entry name" value="AP_endonuc_2"/>
    <property type="match status" value="1"/>
</dbReference>
<keyword evidence="3" id="KW-0223">Dioxygenase</keyword>
<keyword evidence="1" id="KW-0479">Metal-binding</keyword>
<keyword evidence="3" id="KW-0560">Oxidoreductase</keyword>
<feature type="domain" description="VOC" evidence="2">
    <location>
        <begin position="432"/>
        <end position="581"/>
    </location>
</feature>
<dbReference type="PROSITE" id="PS51819">
    <property type="entry name" value="VOC"/>
    <property type="match status" value="1"/>
</dbReference>
<comment type="caution">
    <text evidence="3">The sequence shown here is derived from an EMBL/GenBank/DDBJ whole genome shotgun (WGS) entry which is preliminary data.</text>
</comment>
<feature type="binding site" evidence="1">
    <location>
        <position position="435"/>
    </location>
    <ligand>
        <name>Mg(2+)</name>
        <dbReference type="ChEBI" id="CHEBI:18420"/>
    </ligand>
</feature>
<evidence type="ECO:0000259" key="2">
    <source>
        <dbReference type="PROSITE" id="PS51819"/>
    </source>
</evidence>
<feature type="binding site" evidence="1">
    <location>
        <position position="167"/>
    </location>
    <ligand>
        <name>a divalent metal cation</name>
        <dbReference type="ChEBI" id="CHEBI:60240"/>
        <note>catalytic</note>
    </ligand>
</feature>
<feature type="binding site" evidence="1">
    <location>
        <position position="513"/>
    </location>
    <ligand>
        <name>Mg(2+)</name>
        <dbReference type="ChEBI" id="CHEBI:18420"/>
    </ligand>
</feature>
<dbReference type="InterPro" id="IPR036237">
    <property type="entry name" value="Xyl_isomerase-like_sf"/>
</dbReference>
<feature type="binding site" evidence="1">
    <location>
        <position position="193"/>
    </location>
    <ligand>
        <name>a divalent metal cation</name>
        <dbReference type="ChEBI" id="CHEBI:60240"/>
        <note>catalytic</note>
    </ligand>
</feature>
<evidence type="ECO:0000313" key="3">
    <source>
        <dbReference type="EMBL" id="KHS46546.1"/>
    </source>
</evidence>
<reference evidence="3 4" key="1">
    <citation type="submission" date="2014-10" db="EMBL/GenBank/DDBJ databases">
        <title>Draft genome sequence of Novosphingobium subterraneum DSM 12447.</title>
        <authorList>
            <person name="Gan H.M."/>
            <person name="Gan H.Y."/>
            <person name="Savka M.A."/>
        </authorList>
    </citation>
    <scope>NUCLEOTIDE SEQUENCE [LARGE SCALE GENOMIC DNA]</scope>
    <source>
        <strain evidence="3 4">DSM 12447</strain>
    </source>
</reference>
<dbReference type="GO" id="GO:0046279">
    <property type="term" value="P:3,4-dihydroxybenzoate biosynthetic process"/>
    <property type="evidence" value="ECO:0007669"/>
    <property type="project" value="UniProtKB-UniRule"/>
</dbReference>
<dbReference type="PANTHER" id="PTHR12110">
    <property type="entry name" value="HYDROXYPYRUVATE ISOMERASE"/>
    <property type="match status" value="1"/>
</dbReference>
<dbReference type="PATRIC" id="fig|48936.3.peg.2145"/>
<dbReference type="EMBL" id="JRVC01000009">
    <property type="protein sequence ID" value="KHS46546.1"/>
    <property type="molecule type" value="Genomic_DNA"/>
</dbReference>
<proteinExistence type="inferred from homology"/>
<dbReference type="Proteomes" id="UP000031338">
    <property type="component" value="Unassembled WGS sequence"/>
</dbReference>
<dbReference type="UniPathway" id="UPA00088"/>
<dbReference type="AlphaFoldDB" id="A0A0B8ZK22"/>
<dbReference type="InterPro" id="IPR050312">
    <property type="entry name" value="IolE/XylAMocC-like"/>
</dbReference>
<dbReference type="Gene3D" id="3.20.20.150">
    <property type="entry name" value="Divalent-metal-dependent TIM barrel enzymes"/>
    <property type="match status" value="1"/>
</dbReference>
<dbReference type="EC" id="4.2.1.118" evidence="1"/>
<name>A0A0B8ZK22_9SPHN</name>
<comment type="pathway">
    <text evidence="1">Aromatic compound metabolism; 3,4-dihydroxybenzoate biosynthesis.</text>
</comment>
<dbReference type="InterPro" id="IPR029068">
    <property type="entry name" value="Glyas_Bleomycin-R_OHBP_Dase"/>
</dbReference>
<comment type="similarity">
    <text evidence="1">Belongs to the bacterial two-domain DSD family.</text>
</comment>
<dbReference type="GO" id="GO:0051213">
    <property type="term" value="F:dioxygenase activity"/>
    <property type="evidence" value="ECO:0007669"/>
    <property type="project" value="UniProtKB-KW"/>
</dbReference>
<sequence length="621" mass="68220">MPIKTSIATVSISGTLDAKLQAIAAAGYDGAEIFENDLLSTHLSARDISSMMADLGLACTMFQPFRDLDGLPEPQRTRAFDRLERKFDVMQELGTDLLLLCSSCSPIASADRAHTIADLHEAGERAAARGLRIGYEALAWGRHVNDHRDAWSIVRDVDHPAIGLVLDSFHSLSRRIPSSSIGDIRADKLFIVQVADAPVLDMDLLQWSRHFRSMPGQGDFPLDDWAQAIRKIGYDGYWSLEIFNDRFRAGSASGVALDGYRSLRLLEGGIAKPSAAAPTLPPRATTTGVEFIEFAASHEEAEALGAMLRPLGFRPTARHRSKDVTRWTQGAASIVVNCEPEGLAHSFDMVHGAAVCALGLTVPDVPAALSRADFLRVPRFEQAVAPDEWPIPSVRGVGGSLIYLVDAASREAMWAHEFPHALEPEAAPLLNGVDHIAQTMQYEEFLSWLLFYVALLDVEKTPQLEIADPMGLVQSQAVENADRSVRFTLNGSLASQSLTSRFVQNYFGAGVQHIAFATSDVFAVAEAARADGLPVLEIPRNYYDDLEARWGLDPGLIERMARLGILYDCDGEAEYFQFYSRAFARRVFFEVVERRGYAGYGAANAPIRLAAQARHKPEYLD</sequence>
<dbReference type="SUPFAM" id="SSF54593">
    <property type="entry name" value="Glyoxalase/Bleomycin resistance protein/Dihydroxybiphenyl dioxygenase"/>
    <property type="match status" value="1"/>
</dbReference>
<organism evidence="3 4">
    <name type="scientific">Novosphingobium subterraneum</name>
    <dbReference type="NCBI Taxonomy" id="48936"/>
    <lineage>
        <taxon>Bacteria</taxon>
        <taxon>Pseudomonadati</taxon>
        <taxon>Pseudomonadota</taxon>
        <taxon>Alphaproteobacteria</taxon>
        <taxon>Sphingomonadales</taxon>
        <taxon>Sphingomonadaceae</taxon>
        <taxon>Novosphingobium</taxon>
    </lineage>
</organism>
<feature type="binding site" evidence="1">
    <location>
        <position position="590"/>
    </location>
    <ligand>
        <name>Mg(2+)</name>
        <dbReference type="ChEBI" id="CHEBI:18420"/>
    </ligand>
</feature>
<accession>A0A0B8ZK22</accession>
<comment type="cofactor">
    <cofactor evidence="1">
        <name>a divalent metal cation</name>
        <dbReference type="ChEBI" id="CHEBI:60240"/>
    </cofactor>
</comment>
<feature type="binding site" evidence="1">
    <location>
        <position position="241"/>
    </location>
    <ligand>
        <name>a divalent metal cation</name>
        <dbReference type="ChEBI" id="CHEBI:60240"/>
        <note>catalytic</note>
    </ligand>
</feature>
<dbReference type="SUPFAM" id="SSF51658">
    <property type="entry name" value="Xylose isomerase-like"/>
    <property type="match status" value="1"/>
</dbReference>
<dbReference type="RefSeq" id="WP_407668263.1">
    <property type="nucleotide sequence ID" value="NZ_JRVC01000009.1"/>
</dbReference>
<keyword evidence="4" id="KW-1185">Reference proteome</keyword>
<dbReference type="InterPro" id="IPR037523">
    <property type="entry name" value="VOC_core"/>
</dbReference>
<dbReference type="PANTHER" id="PTHR12110:SF21">
    <property type="entry name" value="XYLOSE ISOMERASE-LIKE TIM BARREL DOMAIN-CONTAINING PROTEIN"/>
    <property type="match status" value="1"/>
</dbReference>
<feature type="binding site" evidence="1">
    <location>
        <position position="136"/>
    </location>
    <ligand>
        <name>a divalent metal cation</name>
        <dbReference type="ChEBI" id="CHEBI:60240"/>
        <note>catalytic</note>
    </ligand>
</feature>
<gene>
    <name evidence="3" type="ORF">NJ75_02137</name>
</gene>
<dbReference type="Pfam" id="PF14696">
    <property type="entry name" value="Glyoxalase_5"/>
    <property type="match status" value="1"/>
</dbReference>
<protein>
    <recommendedName>
        <fullName evidence="1">3-dehydroshikimate dehydratase</fullName>
        <shortName evidence="1">DSD</shortName>
        <ecNumber evidence="1">4.2.1.118</ecNumber>
    </recommendedName>
</protein>
<comment type="catalytic activity">
    <reaction evidence="1">
        <text>3-dehydroshikimate = 3,4-dihydroxybenzoate + H2O</text>
        <dbReference type="Rhea" id="RHEA:24848"/>
        <dbReference type="ChEBI" id="CHEBI:15377"/>
        <dbReference type="ChEBI" id="CHEBI:16630"/>
        <dbReference type="ChEBI" id="CHEBI:36241"/>
        <dbReference type="EC" id="4.2.1.118"/>
    </reaction>
</comment>
<evidence type="ECO:0000256" key="1">
    <source>
        <dbReference type="HAMAP-Rule" id="MF_02238"/>
    </source>
</evidence>
<dbReference type="InterPro" id="IPR013022">
    <property type="entry name" value="Xyl_isomerase-like_TIM-brl"/>
</dbReference>
<dbReference type="InterPro" id="IPR043700">
    <property type="entry name" value="DSD"/>
</dbReference>